<comment type="catalytic activity">
    <reaction evidence="10">
        <text>a ubiquinone + NADH + 5 H(+)(in) = a ubiquinol + NAD(+) + 4 H(+)(out)</text>
        <dbReference type="Rhea" id="RHEA:29091"/>
        <dbReference type="Rhea" id="RHEA-COMP:9565"/>
        <dbReference type="Rhea" id="RHEA-COMP:9566"/>
        <dbReference type="ChEBI" id="CHEBI:15378"/>
        <dbReference type="ChEBI" id="CHEBI:16389"/>
        <dbReference type="ChEBI" id="CHEBI:17976"/>
        <dbReference type="ChEBI" id="CHEBI:57540"/>
        <dbReference type="ChEBI" id="CHEBI:57945"/>
        <dbReference type="EC" id="7.1.1.2"/>
    </reaction>
</comment>
<evidence type="ECO:0000256" key="2">
    <source>
        <dbReference type="ARBA" id="ARBA00010519"/>
    </source>
</evidence>
<feature type="transmembrane region" description="Helical" evidence="11">
    <location>
        <begin position="6"/>
        <end position="25"/>
    </location>
</feature>
<dbReference type="Pfam" id="PF00420">
    <property type="entry name" value="Oxidored_q2"/>
    <property type="match status" value="1"/>
</dbReference>
<evidence type="ECO:0000256" key="4">
    <source>
        <dbReference type="ARBA" id="ARBA00022692"/>
    </source>
</evidence>
<evidence type="ECO:0000256" key="5">
    <source>
        <dbReference type="ARBA" id="ARBA00022967"/>
    </source>
</evidence>
<comment type="subcellular location">
    <subcellularLocation>
        <location evidence="1">Membrane</location>
        <topology evidence="1">Multi-pass membrane protein</topology>
    </subcellularLocation>
</comment>
<dbReference type="AlphaFoldDB" id="A0A8F8FG66"/>
<proteinExistence type="inferred from homology"/>
<evidence type="ECO:0000256" key="7">
    <source>
        <dbReference type="ARBA" id="ARBA00023027"/>
    </source>
</evidence>
<feature type="transmembrane region" description="Helical" evidence="11">
    <location>
        <begin position="59"/>
        <end position="82"/>
    </location>
</feature>
<keyword evidence="7" id="KW-0520">NAD</keyword>
<name>A0A8F8FG66_9CRUS</name>
<gene>
    <name evidence="12" type="primary">ND4L</name>
</gene>
<evidence type="ECO:0000313" key="12">
    <source>
        <dbReference type="EMBL" id="QXX99495.1"/>
    </source>
</evidence>
<evidence type="ECO:0000256" key="9">
    <source>
        <dbReference type="ARBA" id="ARBA00031586"/>
    </source>
</evidence>
<evidence type="ECO:0000256" key="3">
    <source>
        <dbReference type="ARBA" id="ARBA00016612"/>
    </source>
</evidence>
<dbReference type="InterPro" id="IPR039428">
    <property type="entry name" value="NUOK/Mnh_C1-like"/>
</dbReference>
<evidence type="ECO:0000256" key="10">
    <source>
        <dbReference type="ARBA" id="ARBA00049551"/>
    </source>
</evidence>
<evidence type="ECO:0000256" key="11">
    <source>
        <dbReference type="SAM" id="Phobius"/>
    </source>
</evidence>
<keyword evidence="8 11" id="KW-0472">Membrane</keyword>
<protein>
    <recommendedName>
        <fullName evidence="3">NADH-ubiquinone oxidoreductase chain 4L</fullName>
    </recommendedName>
    <alternativeName>
        <fullName evidence="9">NADH dehydrogenase subunit 4L</fullName>
    </alternativeName>
</protein>
<dbReference type="GO" id="GO:0016020">
    <property type="term" value="C:membrane"/>
    <property type="evidence" value="ECO:0007669"/>
    <property type="project" value="UniProtKB-SubCell"/>
</dbReference>
<keyword evidence="5" id="KW-1278">Translocase</keyword>
<keyword evidence="4 11" id="KW-0812">Transmembrane</keyword>
<feature type="transmembrane region" description="Helical" evidence="11">
    <location>
        <begin position="32"/>
        <end position="53"/>
    </location>
</feature>
<comment type="similarity">
    <text evidence="2">Belongs to the complex I subunit 4L family.</text>
</comment>
<evidence type="ECO:0000256" key="1">
    <source>
        <dbReference type="ARBA" id="ARBA00004141"/>
    </source>
</evidence>
<evidence type="ECO:0000256" key="8">
    <source>
        <dbReference type="ARBA" id="ARBA00023136"/>
    </source>
</evidence>
<evidence type="ECO:0000256" key="6">
    <source>
        <dbReference type="ARBA" id="ARBA00022989"/>
    </source>
</evidence>
<dbReference type="Gene3D" id="1.10.287.3510">
    <property type="match status" value="1"/>
</dbReference>
<keyword evidence="6 11" id="KW-1133">Transmembrane helix</keyword>
<organism evidence="12">
    <name type="scientific">Dimorphostylis asiatica</name>
    <dbReference type="NCBI Taxonomy" id="2840398"/>
    <lineage>
        <taxon>Eukaryota</taxon>
        <taxon>Metazoa</taxon>
        <taxon>Ecdysozoa</taxon>
        <taxon>Arthropoda</taxon>
        <taxon>Crustacea</taxon>
        <taxon>Multicrustacea</taxon>
        <taxon>Malacostraca</taxon>
        <taxon>Eumalacostraca</taxon>
        <taxon>Peracarida</taxon>
        <taxon>Cumacea</taxon>
        <taxon>Diastylidae</taxon>
        <taxon>Dimorphostylis</taxon>
    </lineage>
</organism>
<geneLocation type="mitochondrion" evidence="12"/>
<dbReference type="EMBL" id="MZ240751">
    <property type="protein sequence ID" value="QXX99495.1"/>
    <property type="molecule type" value="Genomic_DNA"/>
</dbReference>
<accession>A0A8F8FG66</accession>
<keyword evidence="12" id="KW-0496">Mitochondrion</keyword>
<sequence length="98" mass="11468">MLWFFLVFIVMFCSVTSFLVLVMNYEYFLTLLIALEFMVVSVIFLLVFCLSGLSYEFYIVLYVMTFTVCESALGLSVLIFMVRSRGSEYFSSMNLMSW</sequence>
<reference evidence="12" key="1">
    <citation type="submission" date="2021-05" db="EMBL/GenBank/DDBJ databases">
        <title>Mitochondrial complete genome of Dimorphostylis asiatica.</title>
        <authorList>
            <person name="Park J."/>
        </authorList>
    </citation>
    <scope>NUCLEOTIDE SEQUENCE</scope>
</reference>
<dbReference type="GO" id="GO:0008137">
    <property type="term" value="F:NADH dehydrogenase (ubiquinone) activity"/>
    <property type="evidence" value="ECO:0007669"/>
    <property type="project" value="UniProtKB-EC"/>
</dbReference>